<comment type="caution">
    <text evidence="3">Lacks conserved residue(s) required for the propagation of feature annotation.</text>
</comment>
<evidence type="ECO:0000256" key="3">
    <source>
        <dbReference type="PROSITE-ProRule" id="PRU00124"/>
    </source>
</evidence>
<dbReference type="InterPro" id="IPR035914">
    <property type="entry name" value="Sperma_CUB_dom_sf"/>
</dbReference>
<keyword evidence="4" id="KW-0472">Membrane</keyword>
<dbReference type="SUPFAM" id="SSF49854">
    <property type="entry name" value="Spermadhesin, CUB domain"/>
    <property type="match status" value="1"/>
</dbReference>
<dbReference type="PROSITE" id="PS01180">
    <property type="entry name" value="CUB"/>
    <property type="match status" value="1"/>
</dbReference>
<feature type="disulfide bond" evidence="3">
    <location>
        <begin position="168"/>
        <end position="186"/>
    </location>
</feature>
<gene>
    <name evidence="6" type="primary">107359441</name>
</gene>
<keyword evidence="1 3" id="KW-1015">Disulfide bond</keyword>
<dbReference type="CDD" id="cd00112">
    <property type="entry name" value="LDLa"/>
    <property type="match status" value="1"/>
</dbReference>
<dbReference type="Gene3D" id="2.60.120.290">
    <property type="entry name" value="Spermadhesin, CUB domain"/>
    <property type="match status" value="1"/>
</dbReference>
<dbReference type="EnsemblMetazoa" id="tetur01g09080.1">
    <property type="protein sequence ID" value="tetur01g09080.1"/>
    <property type="gene ID" value="tetur01g09080"/>
</dbReference>
<evidence type="ECO:0000313" key="6">
    <source>
        <dbReference type="EnsemblMetazoa" id="tetur01g09080.1"/>
    </source>
</evidence>
<reference evidence="6" key="2">
    <citation type="submission" date="2015-06" db="UniProtKB">
        <authorList>
            <consortium name="EnsemblMetazoa"/>
        </authorList>
    </citation>
    <scope>IDENTIFICATION</scope>
</reference>
<dbReference type="CDD" id="cd00041">
    <property type="entry name" value="CUB"/>
    <property type="match status" value="1"/>
</dbReference>
<evidence type="ECO:0000256" key="1">
    <source>
        <dbReference type="ARBA" id="ARBA00023157"/>
    </source>
</evidence>
<dbReference type="PANTHER" id="PTHR24652:SF69">
    <property type="entry name" value="CUB DOMAIN-CONTAINING PROTEIN"/>
    <property type="match status" value="1"/>
</dbReference>
<keyword evidence="4" id="KW-0812">Transmembrane</keyword>
<dbReference type="PANTHER" id="PTHR24652">
    <property type="entry name" value="LOW-DENSITY LIPOPROTEIN RECEPTOR CLASS A DOMAIN-CONTAINING PROTEIN 2"/>
    <property type="match status" value="1"/>
</dbReference>
<dbReference type="OMA" id="HRIPHNY"/>
<keyword evidence="4" id="KW-1133">Transmembrane helix</keyword>
<dbReference type="SMART" id="SM00042">
    <property type="entry name" value="CUB"/>
    <property type="match status" value="1"/>
</dbReference>
<feature type="domain" description="CUB" evidence="5">
    <location>
        <begin position="44"/>
        <end position="157"/>
    </location>
</feature>
<name>T1JS33_TETUR</name>
<dbReference type="OrthoDB" id="6514358at2759"/>
<dbReference type="Pfam" id="PF00057">
    <property type="entry name" value="Ldl_recept_a"/>
    <property type="match status" value="1"/>
</dbReference>
<dbReference type="STRING" id="32264.T1JS33"/>
<feature type="disulfide bond" evidence="2">
    <location>
        <begin position="44"/>
        <end position="71"/>
    </location>
</feature>
<protein>
    <recommendedName>
        <fullName evidence="5">CUB domain-containing protein</fullName>
    </recommendedName>
</protein>
<dbReference type="SMART" id="SM00192">
    <property type="entry name" value="LDLa"/>
    <property type="match status" value="1"/>
</dbReference>
<organism evidence="6 7">
    <name type="scientific">Tetranychus urticae</name>
    <name type="common">Two-spotted spider mite</name>
    <dbReference type="NCBI Taxonomy" id="32264"/>
    <lineage>
        <taxon>Eukaryota</taxon>
        <taxon>Metazoa</taxon>
        <taxon>Ecdysozoa</taxon>
        <taxon>Arthropoda</taxon>
        <taxon>Chelicerata</taxon>
        <taxon>Arachnida</taxon>
        <taxon>Acari</taxon>
        <taxon>Acariformes</taxon>
        <taxon>Trombidiformes</taxon>
        <taxon>Prostigmata</taxon>
        <taxon>Eleutherengona</taxon>
        <taxon>Raphignathae</taxon>
        <taxon>Tetranychoidea</taxon>
        <taxon>Tetranychidae</taxon>
        <taxon>Tetranychus</taxon>
    </lineage>
</organism>
<dbReference type="PROSITE" id="PS01209">
    <property type="entry name" value="LDLRA_1"/>
    <property type="match status" value="1"/>
</dbReference>
<evidence type="ECO:0000313" key="7">
    <source>
        <dbReference type="Proteomes" id="UP000015104"/>
    </source>
</evidence>
<dbReference type="InterPro" id="IPR000859">
    <property type="entry name" value="CUB_dom"/>
</dbReference>
<dbReference type="PROSITE" id="PS50068">
    <property type="entry name" value="LDLRA_2"/>
    <property type="match status" value="1"/>
</dbReference>
<evidence type="ECO:0000256" key="2">
    <source>
        <dbReference type="PROSITE-ProRule" id="PRU00059"/>
    </source>
</evidence>
<dbReference type="KEGG" id="tut:107359441"/>
<dbReference type="InterPro" id="IPR036055">
    <property type="entry name" value="LDL_receptor-like_sf"/>
</dbReference>
<dbReference type="Proteomes" id="UP000015104">
    <property type="component" value="Unassembled WGS sequence"/>
</dbReference>
<evidence type="ECO:0000259" key="5">
    <source>
        <dbReference type="PROSITE" id="PS01180"/>
    </source>
</evidence>
<sequence>MAASCAGLRPYIQIVYYFLTIVHLISRNKVLSEPNKRYHMSTLCMREKYTPLSKQIDGAVITSSRDENMNCTLTFQTELVSQRFMLRFDDLRLDCYDHLYVYDGDGFAGQSKVNLSCRSTRGDYGLIFFHSNYVTLKYQTDQWSQSGDGFTLVITAVRDTPDCRSFKCHNTYCISYDLICDGVDHCGDNSDETNPTFCLADEEETGSILGLPITVFIGLVITVFLMCLSCVLGLAIYLCKREQQMHQQHQRMTLHQATTPILAHPASYNGTMGSTLSPPSQRFATLPLEKMREKPPPYPGNMYAPSLMNNATSNNHIIGNSTTPVQQVVYYSTK</sequence>
<proteinExistence type="predicted"/>
<dbReference type="AlphaFoldDB" id="T1JS33"/>
<feature type="transmembrane region" description="Helical" evidence="4">
    <location>
        <begin position="215"/>
        <end position="239"/>
    </location>
</feature>
<dbReference type="Gene3D" id="4.10.400.10">
    <property type="entry name" value="Low-density Lipoprotein Receptor"/>
    <property type="match status" value="1"/>
</dbReference>
<keyword evidence="7" id="KW-1185">Reference proteome</keyword>
<dbReference type="InterPro" id="IPR023415">
    <property type="entry name" value="LDLR_class-A_CS"/>
</dbReference>
<dbReference type="eggNOG" id="ENOG502QWHA">
    <property type="taxonomic scope" value="Eukaryota"/>
</dbReference>
<dbReference type="InterPro" id="IPR002172">
    <property type="entry name" value="LDrepeatLR_classA_rpt"/>
</dbReference>
<reference evidence="7" key="1">
    <citation type="submission" date="2011-08" db="EMBL/GenBank/DDBJ databases">
        <authorList>
            <person name="Rombauts S."/>
        </authorList>
    </citation>
    <scope>NUCLEOTIDE SEQUENCE</scope>
    <source>
        <strain evidence="7">London</strain>
    </source>
</reference>
<accession>T1JS33</accession>
<dbReference type="HOGENOM" id="CLU_062511_0_0_1"/>
<dbReference type="InterPro" id="IPR042333">
    <property type="entry name" value="LRAD2/Mig-13-like"/>
</dbReference>
<evidence type="ECO:0000256" key="4">
    <source>
        <dbReference type="SAM" id="Phobius"/>
    </source>
</evidence>
<dbReference type="EMBL" id="CAEY01000458">
    <property type="status" value="NOT_ANNOTATED_CDS"/>
    <property type="molecule type" value="Genomic_DNA"/>
</dbReference>
<dbReference type="SUPFAM" id="SSF57424">
    <property type="entry name" value="LDL receptor-like module"/>
    <property type="match status" value="1"/>
</dbReference>